<dbReference type="NCBIfam" id="NF001859">
    <property type="entry name" value="PRK00591.1"/>
    <property type="match status" value="1"/>
</dbReference>
<dbReference type="Gene3D" id="3.30.160.20">
    <property type="match status" value="1"/>
</dbReference>
<dbReference type="OrthoDB" id="9806673at2"/>
<dbReference type="InterPro" id="IPR004373">
    <property type="entry name" value="RF-1"/>
</dbReference>
<dbReference type="RefSeq" id="WP_056987776.1">
    <property type="nucleotide sequence ID" value="NZ_CP014924.1"/>
</dbReference>
<dbReference type="Proteomes" id="UP000093267">
    <property type="component" value="Chromosome"/>
</dbReference>
<comment type="function">
    <text evidence="1 8">Peptide chain release factor 1 directs the termination of translation in response to the peptide chain termination codons UAG and UAA.</text>
</comment>
<evidence type="ECO:0000256" key="2">
    <source>
        <dbReference type="ARBA" id="ARBA00004496"/>
    </source>
</evidence>
<dbReference type="AlphaFoldDB" id="A0A1B2J003"/>
<dbReference type="FunFam" id="3.30.70.1660:FF:000004">
    <property type="entry name" value="Peptide chain release factor 1"/>
    <property type="match status" value="1"/>
</dbReference>
<dbReference type="PANTHER" id="PTHR43804:SF7">
    <property type="entry name" value="LD18447P"/>
    <property type="match status" value="1"/>
</dbReference>
<accession>A0A1B2J003</accession>
<dbReference type="GO" id="GO:0005829">
    <property type="term" value="C:cytosol"/>
    <property type="evidence" value="ECO:0007669"/>
    <property type="project" value="UniProtKB-ARBA"/>
</dbReference>
<dbReference type="STRING" id="240427.AYR62_03790"/>
<name>A0A1B2J003_9LACO</name>
<comment type="PTM">
    <text evidence="8">Methylated by PrmC. Methylation increases the termination efficiency of RF1.</text>
</comment>
<gene>
    <name evidence="8" type="primary">prfA</name>
    <name evidence="10" type="ORF">AYR63_10825</name>
</gene>
<evidence type="ECO:0000256" key="8">
    <source>
        <dbReference type="HAMAP-Rule" id="MF_00093"/>
    </source>
</evidence>
<evidence type="ECO:0000313" key="10">
    <source>
        <dbReference type="EMBL" id="ANZ67589.1"/>
    </source>
</evidence>
<dbReference type="InterPro" id="IPR045853">
    <property type="entry name" value="Pep_chain_release_fac_I_sf"/>
</dbReference>
<dbReference type="PROSITE" id="PS00745">
    <property type="entry name" value="RF_PROK_I"/>
    <property type="match status" value="1"/>
</dbReference>
<dbReference type="Pfam" id="PF00472">
    <property type="entry name" value="RF-1"/>
    <property type="match status" value="1"/>
</dbReference>
<reference evidence="10 11" key="1">
    <citation type="submission" date="2016-03" db="EMBL/GenBank/DDBJ databases">
        <title>Pediococcus and Lactobacillus from brewery environment - whole genome sequencing and assembly.</title>
        <authorList>
            <person name="Behr J."/>
            <person name="Geissler A.J."/>
            <person name="Vogel R.F."/>
        </authorList>
    </citation>
    <scope>NUCLEOTIDE SEQUENCE [LARGE SCALE GENOMIC DNA]</scope>
    <source>
        <strain evidence="10 11">TMW 1.1995</strain>
    </source>
</reference>
<sequence length="360" mass="41213">MDEMFDRLQAVVDRYDELNELISDPEVIADTQRFMTLSKEEGELRDTVETYRKYKQVTDQLNEDNEMLHEKLDDDMEQMVKDELKELEPQKEELEDHIRVLLLPKDPNDDKNIVMEIHGAAGGDEASLFAADLFNMYSRYAEKQGWSVEIVDQSATEVGGFKEIVLLISGNKVYSKLKYESGAHRVQRVPVTESAGRLHTSTATVGVMPEAEEVDIDIDPKDIRTDVYRSSGAGGQHINKTSSAVRMTHLPTGIVVAMQDERSQQQNRAKAMQILRARVYNYYKEQEEDSYNAERKSAVGTGDRSERIRTYNYPQNRVTDHRIGLTLNKLDKIMNGELDDVIDALILYDQTQKMEELNHG</sequence>
<evidence type="ECO:0000256" key="1">
    <source>
        <dbReference type="ARBA" id="ARBA00002986"/>
    </source>
</evidence>
<dbReference type="Gene3D" id="3.30.70.1660">
    <property type="match status" value="1"/>
</dbReference>
<keyword evidence="4 8" id="KW-0488">Methylation</keyword>
<evidence type="ECO:0000256" key="6">
    <source>
        <dbReference type="ARBA" id="ARBA00022917"/>
    </source>
</evidence>
<evidence type="ECO:0000256" key="7">
    <source>
        <dbReference type="ARBA" id="ARBA00050039"/>
    </source>
</evidence>
<dbReference type="GO" id="GO:0016149">
    <property type="term" value="F:translation release factor activity, codon specific"/>
    <property type="evidence" value="ECO:0007669"/>
    <property type="project" value="UniProtKB-UniRule"/>
</dbReference>
<dbReference type="InterPro" id="IPR000352">
    <property type="entry name" value="Pep_chain_release_fac_I"/>
</dbReference>
<dbReference type="InterPro" id="IPR050057">
    <property type="entry name" value="Prokaryotic/Mito_RF"/>
</dbReference>
<dbReference type="HAMAP" id="MF_00093">
    <property type="entry name" value="Rel_fac_1"/>
    <property type="match status" value="1"/>
</dbReference>
<dbReference type="Gene3D" id="6.10.140.1950">
    <property type="match status" value="1"/>
</dbReference>
<dbReference type="SMART" id="SM00937">
    <property type="entry name" value="PCRF"/>
    <property type="match status" value="1"/>
</dbReference>
<comment type="subcellular location">
    <subcellularLocation>
        <location evidence="2 8">Cytoplasm</location>
    </subcellularLocation>
</comment>
<organism evidence="10 11">
    <name type="scientific">Secundilactobacillus paracollinoides</name>
    <dbReference type="NCBI Taxonomy" id="240427"/>
    <lineage>
        <taxon>Bacteria</taxon>
        <taxon>Bacillati</taxon>
        <taxon>Bacillota</taxon>
        <taxon>Bacilli</taxon>
        <taxon>Lactobacillales</taxon>
        <taxon>Lactobacillaceae</taxon>
        <taxon>Secundilactobacillus</taxon>
    </lineage>
</organism>
<dbReference type="NCBIfam" id="TIGR00019">
    <property type="entry name" value="prfA"/>
    <property type="match status" value="1"/>
</dbReference>
<evidence type="ECO:0000259" key="9">
    <source>
        <dbReference type="PROSITE" id="PS00745"/>
    </source>
</evidence>
<keyword evidence="5 8" id="KW-0963">Cytoplasm</keyword>
<feature type="domain" description="Prokaryotic-type class I peptide chain release factors" evidence="9">
    <location>
        <begin position="229"/>
        <end position="245"/>
    </location>
</feature>
<dbReference type="FunFam" id="3.30.70.1660:FF:000002">
    <property type="entry name" value="Peptide chain release factor 1"/>
    <property type="match status" value="1"/>
</dbReference>
<evidence type="ECO:0000256" key="5">
    <source>
        <dbReference type="ARBA" id="ARBA00022490"/>
    </source>
</evidence>
<evidence type="ECO:0000256" key="4">
    <source>
        <dbReference type="ARBA" id="ARBA00022481"/>
    </source>
</evidence>
<proteinExistence type="inferred from homology"/>
<protein>
    <recommendedName>
        <fullName evidence="7 8">Peptide chain release factor 1</fullName>
        <shortName evidence="8">RF-1</shortName>
    </recommendedName>
</protein>
<feature type="modified residue" description="N5-methylglutamine" evidence="8">
    <location>
        <position position="236"/>
    </location>
</feature>
<dbReference type="SUPFAM" id="SSF75620">
    <property type="entry name" value="Release factor"/>
    <property type="match status" value="1"/>
</dbReference>
<evidence type="ECO:0000256" key="3">
    <source>
        <dbReference type="ARBA" id="ARBA00010835"/>
    </source>
</evidence>
<dbReference type="InterPro" id="IPR005139">
    <property type="entry name" value="PCRF"/>
</dbReference>
<dbReference type="Pfam" id="PF03462">
    <property type="entry name" value="PCRF"/>
    <property type="match status" value="1"/>
</dbReference>
<comment type="similarity">
    <text evidence="3 8">Belongs to the prokaryotic/mitochondrial release factor family.</text>
</comment>
<dbReference type="EMBL" id="CP014924">
    <property type="protein sequence ID" value="ANZ67589.1"/>
    <property type="molecule type" value="Genomic_DNA"/>
</dbReference>
<dbReference type="PANTHER" id="PTHR43804">
    <property type="entry name" value="LD18447P"/>
    <property type="match status" value="1"/>
</dbReference>
<evidence type="ECO:0000313" key="11">
    <source>
        <dbReference type="Proteomes" id="UP000093267"/>
    </source>
</evidence>
<keyword evidence="11" id="KW-1185">Reference proteome</keyword>
<keyword evidence="6 8" id="KW-0648">Protein biosynthesis</keyword>
<dbReference type="FunFam" id="3.30.160.20:FF:000004">
    <property type="entry name" value="Peptide chain release factor 1"/>
    <property type="match status" value="1"/>
</dbReference>